<dbReference type="SMART" id="SM00382">
    <property type="entry name" value="AAA"/>
    <property type="match status" value="1"/>
</dbReference>
<dbReference type="GO" id="GO:0005524">
    <property type="term" value="F:ATP binding"/>
    <property type="evidence" value="ECO:0007669"/>
    <property type="project" value="InterPro"/>
</dbReference>
<proteinExistence type="predicted"/>
<dbReference type="InterPro" id="IPR054289">
    <property type="entry name" value="DUF7025"/>
</dbReference>
<dbReference type="CDD" id="cd19481">
    <property type="entry name" value="RecA-like_protease"/>
    <property type="match status" value="1"/>
</dbReference>
<dbReference type="InterPro" id="IPR003593">
    <property type="entry name" value="AAA+_ATPase"/>
</dbReference>
<feature type="region of interest" description="Disordered" evidence="1">
    <location>
        <begin position="1"/>
        <end position="22"/>
    </location>
</feature>
<sequence length="680" mass="77186">MARTSGKGLGRGSSRYMNNYTLDEDDQREINGILTEEDKRRREELEKAPMRVELKHLEKRWTKKGRPFVVEPQEDEDVPEEKVNWYEKYALCITRLYDSQNQHICRTSLEVNSPGLKKVLGDVVGNQFPGQSYTTSNISVEFPPHSLYHYRHELAEAAGGLDPESEGALHMPVLLDFIDEKFHDVITDGENLLEQGLTSYEHLWAIFRPGCLVYTTRLSQPRVYKLKNYMYICGQCPGLRLSVEYVDFDGDKFGTREEGLLIPAFAGAASVASLHVLPLDRHPDSDAVRATLTDRGRRWEALAGQNFREYKGVALDGKYRRFNIDGRVMVDTATYHRIVADEAFSVERFPKATGQKRKQAHESDDEMELVPKETAESPPLTDDQALLASPMVRGFSFTEKKFLDFFVDKISAIEWNARCFEQLVLPDTQKELVQALVAEHTARTTDPMSSAFDDIVKGKGRGLILLLHGPPGVGKTLTAECVAEFSRRPLYIVSSGDLGTSASAVDEKLTETLDLASTWKAVLLIDEADVFLERRSLRDVERNSLVSIFLRTLEYYGGILFMTTNRVRTFDDAFKSRIHVPLRYDDLPRESRMRVWRNFLGGIVGGNVDVDVDEAGYERLAEARLNGRQIKNVVRTARSLAAHKKRRLDYAQLQQVVDIQMTFERELDSLEGGEVDVVAR</sequence>
<dbReference type="Proteomes" id="UP000310108">
    <property type="component" value="Unassembled WGS sequence"/>
</dbReference>
<protein>
    <submittedName>
        <fullName evidence="3">ATPase family AAA domain-containing protein 3B</fullName>
    </submittedName>
</protein>
<dbReference type="AlphaFoldDB" id="A0A4U6X873"/>
<dbReference type="STRING" id="1306861.A0A4U6X873"/>
<evidence type="ECO:0000313" key="3">
    <source>
        <dbReference type="EMBL" id="TKW49727.1"/>
    </source>
</evidence>
<evidence type="ECO:0000313" key="4">
    <source>
        <dbReference type="Proteomes" id="UP000310108"/>
    </source>
</evidence>
<reference evidence="3 4" key="1">
    <citation type="journal article" date="2019" name="PLoS ONE">
        <title>Comparative genome analysis indicates high evolutionary potential of pathogenicity genes in Colletotrichum tanaceti.</title>
        <authorList>
            <person name="Lelwala R.V."/>
            <person name="Korhonen P.K."/>
            <person name="Young N.D."/>
            <person name="Scott J.B."/>
            <person name="Ades P.A."/>
            <person name="Gasser R.B."/>
            <person name="Taylor P.W.J."/>
        </authorList>
    </citation>
    <scope>NUCLEOTIDE SEQUENCE [LARGE SCALE GENOMIC DNA]</scope>
    <source>
        <strain evidence="3">BRIP57314</strain>
    </source>
</reference>
<dbReference type="SUPFAM" id="SSF52540">
    <property type="entry name" value="P-loop containing nucleoside triphosphate hydrolases"/>
    <property type="match status" value="1"/>
</dbReference>
<dbReference type="InterPro" id="IPR003959">
    <property type="entry name" value="ATPase_AAA_core"/>
</dbReference>
<dbReference type="Pfam" id="PF22942">
    <property type="entry name" value="DUF7025"/>
    <property type="match status" value="1"/>
</dbReference>
<comment type="caution">
    <text evidence="3">The sequence shown here is derived from an EMBL/GenBank/DDBJ whole genome shotgun (WGS) entry which is preliminary data.</text>
</comment>
<dbReference type="PANTHER" id="PTHR46411">
    <property type="entry name" value="FAMILY ATPASE, PUTATIVE-RELATED"/>
    <property type="match status" value="1"/>
</dbReference>
<feature type="region of interest" description="Disordered" evidence="1">
    <location>
        <begin position="351"/>
        <end position="380"/>
    </location>
</feature>
<dbReference type="EMBL" id="PJEX01000491">
    <property type="protein sequence ID" value="TKW49727.1"/>
    <property type="molecule type" value="Genomic_DNA"/>
</dbReference>
<dbReference type="Gene3D" id="3.40.50.300">
    <property type="entry name" value="P-loop containing nucleotide triphosphate hydrolases"/>
    <property type="match status" value="1"/>
</dbReference>
<accession>A0A4U6X873</accession>
<organism evidence="3 4">
    <name type="scientific">Colletotrichum tanaceti</name>
    <dbReference type="NCBI Taxonomy" id="1306861"/>
    <lineage>
        <taxon>Eukaryota</taxon>
        <taxon>Fungi</taxon>
        <taxon>Dikarya</taxon>
        <taxon>Ascomycota</taxon>
        <taxon>Pezizomycotina</taxon>
        <taxon>Sordariomycetes</taxon>
        <taxon>Hypocreomycetidae</taxon>
        <taxon>Glomerellales</taxon>
        <taxon>Glomerellaceae</taxon>
        <taxon>Colletotrichum</taxon>
        <taxon>Colletotrichum destructivum species complex</taxon>
    </lineage>
</organism>
<dbReference type="Pfam" id="PF00004">
    <property type="entry name" value="AAA"/>
    <property type="match status" value="1"/>
</dbReference>
<gene>
    <name evidence="3" type="primary">ATAD3B</name>
    <name evidence="3" type="ORF">CTA1_144</name>
</gene>
<name>A0A4U6X873_9PEZI</name>
<feature type="domain" description="AAA+ ATPase" evidence="2">
    <location>
        <begin position="461"/>
        <end position="586"/>
    </location>
</feature>
<dbReference type="PANTHER" id="PTHR46411:SF2">
    <property type="entry name" value="AAA+ ATPASE DOMAIN-CONTAINING PROTEIN"/>
    <property type="match status" value="1"/>
</dbReference>
<dbReference type="GO" id="GO:0016887">
    <property type="term" value="F:ATP hydrolysis activity"/>
    <property type="evidence" value="ECO:0007669"/>
    <property type="project" value="InterPro"/>
</dbReference>
<evidence type="ECO:0000259" key="2">
    <source>
        <dbReference type="SMART" id="SM00382"/>
    </source>
</evidence>
<evidence type="ECO:0000256" key="1">
    <source>
        <dbReference type="SAM" id="MobiDB-lite"/>
    </source>
</evidence>
<dbReference type="InterPro" id="IPR027417">
    <property type="entry name" value="P-loop_NTPase"/>
</dbReference>
<dbReference type="OrthoDB" id="10042665at2759"/>
<keyword evidence="4" id="KW-1185">Reference proteome</keyword>